<sequence length="422" mass="47203">MAQSNARKKFIRLIQKFLAGKTSPEEEQFIEAYYESFDTASEQSPLQSDDEKELLAQEMKTAIWQQIEERERSHPVIPINKHSWRRIAVAASIVVLASIPVYYFIIHKPAPQVIAKVQQQTSVVQDALPGGNKATLTLADGTVIDLDKAANGTIANEGETKVKKRSDGQLEYKEILSEVEGVAQNSERSRRAVYNTLTTPAGGQYYLELPDGSKVWLNAASSIRYPTVFNSNERLVQLSGEAYFEIKKNHDKPFRVHFTAPIAGGGAREGLIEVLGTHFNVNAYGDEAMIKTTLLEGQIREWANPNDVHRPERSVVLKPGQQAQIKNTAIGSDHIRVINDADTEGAIAWKNGIFYFDNVDIQAIMRQLARWYNVQVVFKGKVPTRRFAGQVSRSMNLSQVLKILELSKVHFSIEGEVVTVLP</sequence>
<name>A0ABS3Z1S3_9BACT</name>
<keyword evidence="1" id="KW-0472">Membrane</keyword>
<evidence type="ECO:0000313" key="5">
    <source>
        <dbReference type="Proteomes" id="UP000677244"/>
    </source>
</evidence>
<dbReference type="Pfam" id="PF04773">
    <property type="entry name" value="FecR"/>
    <property type="match status" value="1"/>
</dbReference>
<dbReference type="Pfam" id="PF16344">
    <property type="entry name" value="FecR_C"/>
    <property type="match status" value="1"/>
</dbReference>
<feature type="transmembrane region" description="Helical" evidence="1">
    <location>
        <begin position="87"/>
        <end position="106"/>
    </location>
</feature>
<organism evidence="4 5">
    <name type="scientific">Niastella soli</name>
    <dbReference type="NCBI Taxonomy" id="2821487"/>
    <lineage>
        <taxon>Bacteria</taxon>
        <taxon>Pseudomonadati</taxon>
        <taxon>Bacteroidota</taxon>
        <taxon>Chitinophagia</taxon>
        <taxon>Chitinophagales</taxon>
        <taxon>Chitinophagaceae</taxon>
        <taxon>Niastella</taxon>
    </lineage>
</organism>
<keyword evidence="1" id="KW-1133">Transmembrane helix</keyword>
<dbReference type="Proteomes" id="UP000677244">
    <property type="component" value="Unassembled WGS sequence"/>
</dbReference>
<dbReference type="InterPro" id="IPR012373">
    <property type="entry name" value="Ferrdict_sens_TM"/>
</dbReference>
<dbReference type="EMBL" id="JAGHKO010000011">
    <property type="protein sequence ID" value="MBO9204112.1"/>
    <property type="molecule type" value="Genomic_DNA"/>
</dbReference>
<gene>
    <name evidence="4" type="ORF">J7I42_27745</name>
</gene>
<dbReference type="PANTHER" id="PTHR30273:SF2">
    <property type="entry name" value="PROTEIN FECR"/>
    <property type="match status" value="1"/>
</dbReference>
<evidence type="ECO:0000256" key="1">
    <source>
        <dbReference type="SAM" id="Phobius"/>
    </source>
</evidence>
<evidence type="ECO:0000313" key="4">
    <source>
        <dbReference type="EMBL" id="MBO9204112.1"/>
    </source>
</evidence>
<dbReference type="InterPro" id="IPR032508">
    <property type="entry name" value="FecR_C"/>
</dbReference>
<dbReference type="RefSeq" id="WP_209142356.1">
    <property type="nucleotide sequence ID" value="NZ_JAGHKO010000011.1"/>
</dbReference>
<feature type="domain" description="FecR protein" evidence="2">
    <location>
        <begin position="196"/>
        <end position="299"/>
    </location>
</feature>
<dbReference type="Gene3D" id="2.60.120.1440">
    <property type="match status" value="1"/>
</dbReference>
<accession>A0ABS3Z1S3</accession>
<protein>
    <submittedName>
        <fullName evidence="4">FecR family protein</fullName>
    </submittedName>
</protein>
<reference evidence="4 5" key="1">
    <citation type="submission" date="2021-03" db="EMBL/GenBank/DDBJ databases">
        <title>Assistant Professor.</title>
        <authorList>
            <person name="Huq M.A."/>
        </authorList>
    </citation>
    <scope>NUCLEOTIDE SEQUENCE [LARGE SCALE GENOMIC DNA]</scope>
    <source>
        <strain evidence="4 5">MAH-29</strain>
    </source>
</reference>
<proteinExistence type="predicted"/>
<dbReference type="Gene3D" id="3.55.50.30">
    <property type="match status" value="1"/>
</dbReference>
<keyword evidence="1" id="KW-0812">Transmembrane</keyword>
<comment type="caution">
    <text evidence="4">The sequence shown here is derived from an EMBL/GenBank/DDBJ whole genome shotgun (WGS) entry which is preliminary data.</text>
</comment>
<keyword evidence="5" id="KW-1185">Reference proteome</keyword>
<evidence type="ECO:0000259" key="3">
    <source>
        <dbReference type="Pfam" id="PF16344"/>
    </source>
</evidence>
<dbReference type="InterPro" id="IPR006860">
    <property type="entry name" value="FecR"/>
</dbReference>
<feature type="domain" description="Protein FecR C-terminal" evidence="3">
    <location>
        <begin position="354"/>
        <end position="420"/>
    </location>
</feature>
<dbReference type="PANTHER" id="PTHR30273">
    <property type="entry name" value="PERIPLASMIC SIGNAL SENSOR AND SIGMA FACTOR ACTIVATOR FECR-RELATED"/>
    <property type="match status" value="1"/>
</dbReference>
<evidence type="ECO:0000259" key="2">
    <source>
        <dbReference type="Pfam" id="PF04773"/>
    </source>
</evidence>